<dbReference type="InterPro" id="IPR051164">
    <property type="entry name" value="NmrA-like_oxidored"/>
</dbReference>
<evidence type="ECO:0000256" key="1">
    <source>
        <dbReference type="ARBA" id="ARBA00006328"/>
    </source>
</evidence>
<evidence type="ECO:0000313" key="4">
    <source>
        <dbReference type="EMBL" id="MBW5482784.1"/>
    </source>
</evidence>
<dbReference type="InterPro" id="IPR036291">
    <property type="entry name" value="NAD(P)-bd_dom_sf"/>
</dbReference>
<accession>A0ABS6Z5W6</accession>
<dbReference type="PANTHER" id="PTHR42748:SF7">
    <property type="entry name" value="NMRA LIKE REDOX SENSOR 1-RELATED"/>
    <property type="match status" value="1"/>
</dbReference>
<dbReference type="Gene3D" id="3.40.50.720">
    <property type="entry name" value="NAD(P)-binding Rossmann-like Domain"/>
    <property type="match status" value="1"/>
</dbReference>
<keyword evidence="5" id="KW-1185">Reference proteome</keyword>
<feature type="domain" description="NmrA-like" evidence="3">
    <location>
        <begin position="4"/>
        <end position="279"/>
    </location>
</feature>
<organism evidence="4 5">
    <name type="scientific">Streptomyces bambusae</name>
    <dbReference type="NCBI Taxonomy" id="1550616"/>
    <lineage>
        <taxon>Bacteria</taxon>
        <taxon>Bacillati</taxon>
        <taxon>Actinomycetota</taxon>
        <taxon>Actinomycetes</taxon>
        <taxon>Kitasatosporales</taxon>
        <taxon>Streptomycetaceae</taxon>
        <taxon>Streptomyces</taxon>
    </lineage>
</organism>
<keyword evidence="2" id="KW-0521">NADP</keyword>
<dbReference type="InterPro" id="IPR008030">
    <property type="entry name" value="NmrA-like"/>
</dbReference>
<evidence type="ECO:0000259" key="3">
    <source>
        <dbReference type="Pfam" id="PF05368"/>
    </source>
</evidence>
<protein>
    <submittedName>
        <fullName evidence="4">NAD(P)H-binding protein</fullName>
    </submittedName>
</protein>
<dbReference type="CDD" id="cd05251">
    <property type="entry name" value="NmrA_like_SDR_a"/>
    <property type="match status" value="1"/>
</dbReference>
<gene>
    <name evidence="4" type="ORF">GPJ59_13040</name>
</gene>
<dbReference type="Proteomes" id="UP000812013">
    <property type="component" value="Unassembled WGS sequence"/>
</dbReference>
<reference evidence="4 5" key="1">
    <citation type="submission" date="2019-12" db="EMBL/GenBank/DDBJ databases">
        <title>Genome sequence of Streptomyces bambusae.</title>
        <authorList>
            <person name="Bansal K."/>
            <person name="Choksket S."/>
            <person name="Korpole S."/>
            <person name="Patil P.B."/>
        </authorList>
    </citation>
    <scope>NUCLEOTIDE SEQUENCE [LARGE SCALE GENOMIC DNA]</scope>
    <source>
        <strain evidence="4 5">SK60</strain>
    </source>
</reference>
<proteinExistence type="inferred from homology"/>
<comment type="caution">
    <text evidence="4">The sequence shown here is derived from an EMBL/GenBank/DDBJ whole genome shotgun (WGS) entry which is preliminary data.</text>
</comment>
<sequence>MAQKRVITVFGATGSQGGALVRAALADGEFAVRAVTRNPDSDRARELVELGADVVPADMDDAASLPAVLEGAYGAYVVTNFWEHMSARREKEQAQAVAHAAAHAGVQHVIWSTLEDTRDCIPLDDERMPVLQGEYKVPHFDGKAEADHYFTDEGAPTTFLRTTFYWENLLTTFAPQLGEDGVLRIVFPMGTSRLSGIGVDDIGRTALSVFKRGTDLIGATVSIAGEHLALADMAAVLTEVAGRPVEYAPLTPDEFRALGFPGADEAGNMFQFYADCEERFVRARDLQEVRALDPELQSFATWAAAHREEFARL</sequence>
<dbReference type="RefSeq" id="WP_219667253.1">
    <property type="nucleotide sequence ID" value="NZ_WTFF01000073.1"/>
</dbReference>
<dbReference type="EMBL" id="WTFF01000073">
    <property type="protein sequence ID" value="MBW5482784.1"/>
    <property type="molecule type" value="Genomic_DNA"/>
</dbReference>
<name>A0ABS6Z5W6_9ACTN</name>
<dbReference type="Pfam" id="PF05368">
    <property type="entry name" value="NmrA"/>
    <property type="match status" value="1"/>
</dbReference>
<dbReference type="SUPFAM" id="SSF51735">
    <property type="entry name" value="NAD(P)-binding Rossmann-fold domains"/>
    <property type="match status" value="1"/>
</dbReference>
<dbReference type="Gene3D" id="3.90.25.10">
    <property type="entry name" value="UDP-galactose 4-epimerase, domain 1"/>
    <property type="match status" value="1"/>
</dbReference>
<dbReference type="PANTHER" id="PTHR42748">
    <property type="entry name" value="NITROGEN METABOLITE REPRESSION PROTEIN NMRA FAMILY MEMBER"/>
    <property type="match status" value="1"/>
</dbReference>
<evidence type="ECO:0000313" key="5">
    <source>
        <dbReference type="Proteomes" id="UP000812013"/>
    </source>
</evidence>
<comment type="similarity">
    <text evidence="1">Belongs to the NmrA-type oxidoreductase family.</text>
</comment>
<evidence type="ECO:0000256" key="2">
    <source>
        <dbReference type="ARBA" id="ARBA00022857"/>
    </source>
</evidence>